<dbReference type="SUPFAM" id="SSF101690">
    <property type="entry name" value="PAZ domain"/>
    <property type="match status" value="1"/>
</dbReference>
<dbReference type="InterPro" id="IPR003100">
    <property type="entry name" value="PAZ_dom"/>
</dbReference>
<dbReference type="Proteomes" id="UP000636479">
    <property type="component" value="Unassembled WGS sequence"/>
</dbReference>
<name>A0A8H6TCF3_9AGAR</name>
<dbReference type="Pfam" id="PF16488">
    <property type="entry name" value="ArgoL2"/>
    <property type="match status" value="1"/>
</dbReference>
<dbReference type="InterPro" id="IPR036397">
    <property type="entry name" value="RNaseH_sf"/>
</dbReference>
<keyword evidence="4" id="KW-1185">Reference proteome</keyword>
<proteinExistence type="predicted"/>
<comment type="caution">
    <text evidence="3">The sequence shown here is derived from an EMBL/GenBank/DDBJ whole genome shotgun (WGS) entry which is preliminary data.</text>
</comment>
<reference evidence="3" key="1">
    <citation type="submission" date="2020-05" db="EMBL/GenBank/DDBJ databases">
        <title>Mycena genomes resolve the evolution of fungal bioluminescence.</title>
        <authorList>
            <person name="Tsai I.J."/>
        </authorList>
    </citation>
    <scope>NUCLEOTIDE SEQUENCE</scope>
    <source>
        <strain evidence="3">171206Taipei</strain>
    </source>
</reference>
<dbReference type="Gene3D" id="3.40.50.2300">
    <property type="match status" value="1"/>
</dbReference>
<feature type="domain" description="PAZ" evidence="1">
    <location>
        <begin position="205"/>
        <end position="320"/>
    </location>
</feature>
<dbReference type="RefSeq" id="XP_037224933.1">
    <property type="nucleotide sequence ID" value="XM_037357023.1"/>
</dbReference>
<dbReference type="InterPro" id="IPR012337">
    <property type="entry name" value="RNaseH-like_sf"/>
</dbReference>
<dbReference type="SMART" id="SM00950">
    <property type="entry name" value="Piwi"/>
    <property type="match status" value="1"/>
</dbReference>
<dbReference type="PROSITE" id="PS50822">
    <property type="entry name" value="PIWI"/>
    <property type="match status" value="1"/>
</dbReference>
<dbReference type="PANTHER" id="PTHR22891">
    <property type="entry name" value="EUKARYOTIC TRANSLATION INITIATION FACTOR 2C"/>
    <property type="match status" value="1"/>
</dbReference>
<feature type="domain" description="Piwi" evidence="2">
    <location>
        <begin position="494"/>
        <end position="820"/>
    </location>
</feature>
<dbReference type="Pfam" id="PF16487">
    <property type="entry name" value="ArgoMid"/>
    <property type="match status" value="1"/>
</dbReference>
<dbReference type="InterPro" id="IPR045246">
    <property type="entry name" value="Piwi_ago-like"/>
</dbReference>
<dbReference type="OrthoDB" id="10252740at2759"/>
<sequence>METFIITMSVRTLSCAAPFVLSDYSFLRAAITPDNLPTTLNTKLIRHLQDAVARGIFAEARAVYDGKKNLYSSVKLNLGPTDTATFDVPAPDRPARGDRPPRLYAIKIALVNTIGTELLHRFVEGKQSEDDRIKTALQALNIVIKMAPSLLYPTKGRSFFTSAGARPIGAGLVLWRGYFQSFRPTLGKMLVNVDISTGVMYRDGPLINLCLENIGQSDPGRLNAAMPDRIRLKLQRFLVGVRVAVKPADGAGEERVYSIKRLSRRGANEESFSTRDGKTLTVANYYRQMANNRPLERPALLCVEVGQGALIPLERCRVLPGQLFKKEFPDEKRTDMVEFSTQKPKERFTSIRNSLQVLQYGQSDYVRKFGVTIGTELIKSTARIIQAPRLKYGGAGGGTTVDVRGGTWNMADKKFHRPAEISYWVLVTLDPRFPEPALQQVATDLVRGCRATGMTVRDPNPIVRRINPQENIMNALTAAGGDCANAPNKGPPVLFVIILPDLGNADLYNIVKHWGDVRQGVATQCLKSKKCSRANAQYWANVALKINVKRGGINVITDPSQVATLGDPRQPTVIIGADVMHPPPGALDRPSFAAVVSSVDTNSAKYVATMGIQPGRQELIQSLGSMTKEMLESYMGYRTAVEKALSAAPQRLIFYRDGVSEGQFAQVLAEGWFAAATLSSYAYPPHTELPLIRAACAELKINPKITLIIVGKRHHFRFLPARDNDADRSGNCPAGTVVDRDIGHPLELDFYLQSHAGLLGTSRPSHYSVLHDENNFSPDALQSLSFALCHVYARATRSVSIPAPVYYADIVCSRAKHRFNPLAGSETHTATTDPEQAYQALEAEFQQIHPRQKNLMYFS</sequence>
<dbReference type="SMART" id="SM01163">
    <property type="entry name" value="DUF1785"/>
    <property type="match status" value="1"/>
</dbReference>
<dbReference type="Gene3D" id="2.170.260.10">
    <property type="entry name" value="paz domain"/>
    <property type="match status" value="1"/>
</dbReference>
<evidence type="ECO:0000259" key="2">
    <source>
        <dbReference type="PROSITE" id="PS50822"/>
    </source>
</evidence>
<dbReference type="Gene3D" id="3.30.420.10">
    <property type="entry name" value="Ribonuclease H-like superfamily/Ribonuclease H"/>
    <property type="match status" value="1"/>
</dbReference>
<evidence type="ECO:0000313" key="4">
    <source>
        <dbReference type="Proteomes" id="UP000636479"/>
    </source>
</evidence>
<dbReference type="InterPro" id="IPR003165">
    <property type="entry name" value="Piwi"/>
</dbReference>
<organism evidence="3 4">
    <name type="scientific">Mycena indigotica</name>
    <dbReference type="NCBI Taxonomy" id="2126181"/>
    <lineage>
        <taxon>Eukaryota</taxon>
        <taxon>Fungi</taxon>
        <taxon>Dikarya</taxon>
        <taxon>Basidiomycota</taxon>
        <taxon>Agaricomycotina</taxon>
        <taxon>Agaricomycetes</taxon>
        <taxon>Agaricomycetidae</taxon>
        <taxon>Agaricales</taxon>
        <taxon>Marasmiineae</taxon>
        <taxon>Mycenaceae</taxon>
        <taxon>Mycena</taxon>
    </lineage>
</organism>
<dbReference type="InterPro" id="IPR032472">
    <property type="entry name" value="ArgoL2"/>
</dbReference>
<dbReference type="AlphaFoldDB" id="A0A8H6TCF3"/>
<dbReference type="GeneID" id="59339539"/>
<dbReference type="InterPro" id="IPR032474">
    <property type="entry name" value="Argonaute_N"/>
</dbReference>
<protein>
    <submittedName>
        <fullName evidence="3">Argonaute-like protein</fullName>
    </submittedName>
</protein>
<dbReference type="PROSITE" id="PS50821">
    <property type="entry name" value="PAZ"/>
    <property type="match status" value="1"/>
</dbReference>
<gene>
    <name evidence="3" type="ORF">MIND_00004800</name>
</gene>
<dbReference type="Pfam" id="PF02170">
    <property type="entry name" value="PAZ"/>
    <property type="match status" value="1"/>
</dbReference>
<dbReference type="SUPFAM" id="SSF53098">
    <property type="entry name" value="Ribonuclease H-like"/>
    <property type="match status" value="1"/>
</dbReference>
<dbReference type="InterPro" id="IPR032473">
    <property type="entry name" value="Argonaute_Mid_dom"/>
</dbReference>
<dbReference type="Pfam" id="PF02171">
    <property type="entry name" value="Piwi"/>
    <property type="match status" value="1"/>
</dbReference>
<dbReference type="Pfam" id="PF16486">
    <property type="entry name" value="ArgoN"/>
    <property type="match status" value="1"/>
</dbReference>
<accession>A0A8H6TCF3</accession>
<dbReference type="GO" id="GO:0003723">
    <property type="term" value="F:RNA binding"/>
    <property type="evidence" value="ECO:0007669"/>
    <property type="project" value="InterPro"/>
</dbReference>
<dbReference type="InterPro" id="IPR014811">
    <property type="entry name" value="ArgoL1"/>
</dbReference>
<dbReference type="Pfam" id="PF08699">
    <property type="entry name" value="ArgoL1"/>
    <property type="match status" value="1"/>
</dbReference>
<dbReference type="EMBL" id="JACAZF010000001">
    <property type="protein sequence ID" value="KAF7314910.1"/>
    <property type="molecule type" value="Genomic_DNA"/>
</dbReference>
<dbReference type="CDD" id="cd02846">
    <property type="entry name" value="PAZ_argonaute_like"/>
    <property type="match status" value="1"/>
</dbReference>
<evidence type="ECO:0000259" key="1">
    <source>
        <dbReference type="PROSITE" id="PS50821"/>
    </source>
</evidence>
<dbReference type="CDD" id="cd04657">
    <property type="entry name" value="Piwi_ago-like"/>
    <property type="match status" value="1"/>
</dbReference>
<dbReference type="InterPro" id="IPR036085">
    <property type="entry name" value="PAZ_dom_sf"/>
</dbReference>
<evidence type="ECO:0000313" key="3">
    <source>
        <dbReference type="EMBL" id="KAF7314910.1"/>
    </source>
</evidence>